<accession>A0A8C3XTP6</accession>
<dbReference type="Pfam" id="PF07222">
    <property type="entry name" value="PBP_sp32"/>
    <property type="match status" value="1"/>
</dbReference>
<keyword evidence="5" id="KW-0968">Cytoplasmic vesicle</keyword>
<reference evidence="11" key="2">
    <citation type="submission" date="2025-09" db="UniProtKB">
        <authorList>
            <consortium name="Ensembl"/>
        </authorList>
    </citation>
    <scope>IDENTIFICATION</scope>
</reference>
<organism evidence="11 12">
    <name type="scientific">Chelydra serpentina</name>
    <name type="common">Snapping turtle</name>
    <name type="synonym">Testudo serpentina</name>
    <dbReference type="NCBI Taxonomy" id="8475"/>
    <lineage>
        <taxon>Eukaryota</taxon>
        <taxon>Metazoa</taxon>
        <taxon>Chordata</taxon>
        <taxon>Craniata</taxon>
        <taxon>Vertebrata</taxon>
        <taxon>Euteleostomi</taxon>
        <taxon>Archelosauria</taxon>
        <taxon>Testudinata</taxon>
        <taxon>Testudines</taxon>
        <taxon>Cryptodira</taxon>
        <taxon>Durocryptodira</taxon>
        <taxon>Americhelydia</taxon>
        <taxon>Chelydroidea</taxon>
        <taxon>Chelydridae</taxon>
        <taxon>Chelydra</taxon>
    </lineage>
</organism>
<comment type="subcellular location">
    <subcellularLocation>
        <location evidence="1">Cytoplasmic vesicle</location>
        <location evidence="1">Secretory vesicle</location>
        <location evidence="1">Acrosome</location>
    </subcellularLocation>
</comment>
<evidence type="ECO:0000256" key="7">
    <source>
        <dbReference type="ARBA" id="ARBA00033453"/>
    </source>
</evidence>
<evidence type="ECO:0000256" key="3">
    <source>
        <dbReference type="ARBA" id="ARBA00022553"/>
    </source>
</evidence>
<sequence>MVQPVCSMSSPVPGSPLSDSEYQVFFSALMPSWKAGVACQIRRTQGCHDPKVIRLDQFENHGWIPEGPICSDLPDASWFQTFCQFAQYRCSNRKYYTKIPGVPAQRNLEPGAGPELAGPLLVQPVTATPETSLSVLRPSIKTGRATEQHMQKSIQQLINSALALEGSPERETTQATPGTAPDWRGSVSSAQEGIPDASISGSQCSTLRSSLKEPAGNYRSQKLTCCFFLCISLLALERDEALVILCYAMLEGICLSSAITQAWKRMEARTLGFGDSVCDSLGRHHMDLCLDCAFCSLKREQCQGVSDLRRVHCDGSSPVSNPPLCLQVGSLEAMGYYGMEVYGGLRADYWCGRLATHGCDDPRVILWLQVEYAFFQGGDFPSKICDSDRVQHPNYCAFKSHQCLQRSLSSHKVRTSPTPQGSTQLHTDHSLSRMAALPIPISPSLGSVLPLPCPRIFPSCRT</sequence>
<evidence type="ECO:0000256" key="8">
    <source>
        <dbReference type="ARBA" id="ARBA00045517"/>
    </source>
</evidence>
<evidence type="ECO:0000256" key="6">
    <source>
        <dbReference type="ARBA" id="ARBA00032734"/>
    </source>
</evidence>
<proteinExistence type="predicted"/>
<feature type="domain" description="Kazal-like" evidence="10">
    <location>
        <begin position="383"/>
        <end position="410"/>
    </location>
</feature>
<evidence type="ECO:0000313" key="11">
    <source>
        <dbReference type="Ensembl" id="ENSCSRP00000021915.1"/>
    </source>
</evidence>
<evidence type="ECO:0000313" key="12">
    <source>
        <dbReference type="Proteomes" id="UP000694403"/>
    </source>
</evidence>
<dbReference type="PANTHER" id="PTHR21362:SF1">
    <property type="entry name" value="ACROSIN-BINDING PROTEIN"/>
    <property type="match status" value="1"/>
</dbReference>
<dbReference type="GO" id="GO:0005634">
    <property type="term" value="C:nucleus"/>
    <property type="evidence" value="ECO:0007669"/>
    <property type="project" value="TreeGrafter"/>
</dbReference>
<keyword evidence="12" id="KW-1185">Reference proteome</keyword>
<evidence type="ECO:0000256" key="5">
    <source>
        <dbReference type="ARBA" id="ARBA00023329"/>
    </source>
</evidence>
<dbReference type="PANTHER" id="PTHR21362">
    <property type="entry name" value="ACROSIN-BINDING PROTEIN"/>
    <property type="match status" value="1"/>
</dbReference>
<evidence type="ECO:0000259" key="10">
    <source>
        <dbReference type="Pfam" id="PF07648"/>
    </source>
</evidence>
<keyword evidence="3" id="KW-0597">Phosphoprotein</keyword>
<protein>
    <recommendedName>
        <fullName evidence="2">Acrosin-binding protein</fullName>
    </recommendedName>
    <alternativeName>
        <fullName evidence="6">Acrosin-binding protein, 60 kDa form</fullName>
    </alternativeName>
    <alternativeName>
        <fullName evidence="7">Proacrosin-binding protein sp32</fullName>
    </alternativeName>
</protein>
<dbReference type="Pfam" id="PF07648">
    <property type="entry name" value="Kazal_2"/>
    <property type="match status" value="1"/>
</dbReference>
<dbReference type="Proteomes" id="UP000694403">
    <property type="component" value="Unplaced"/>
</dbReference>
<evidence type="ECO:0000256" key="9">
    <source>
        <dbReference type="SAM" id="MobiDB-lite"/>
    </source>
</evidence>
<evidence type="ECO:0000256" key="2">
    <source>
        <dbReference type="ARBA" id="ARBA00018940"/>
    </source>
</evidence>
<dbReference type="Ensembl" id="ENSCSRT00000022885.1">
    <property type="protein sequence ID" value="ENSCSRP00000021915.1"/>
    <property type="gene ID" value="ENSCSRG00000016537.1"/>
</dbReference>
<keyword evidence="4" id="KW-0732">Signal</keyword>
<reference evidence="11" key="1">
    <citation type="submission" date="2025-08" db="UniProtKB">
        <authorList>
            <consortium name="Ensembl"/>
        </authorList>
    </citation>
    <scope>IDENTIFICATION</scope>
</reference>
<dbReference type="AlphaFoldDB" id="A0A8C3XTP6"/>
<name>A0A8C3XTP6_CHESE</name>
<evidence type="ECO:0000256" key="4">
    <source>
        <dbReference type="ARBA" id="ARBA00022729"/>
    </source>
</evidence>
<comment type="function">
    <text evidence="8">Acrosomal protein that maintains proacrosin (pro-ACR) as an enzymatically inactive zymogen in the acrosome. Involved also in the acrosome formation.</text>
</comment>
<dbReference type="InterPro" id="IPR009865">
    <property type="entry name" value="Proacrosin-bd"/>
</dbReference>
<dbReference type="InterPro" id="IPR002350">
    <property type="entry name" value="Kazal_dom"/>
</dbReference>
<evidence type="ECO:0000256" key="1">
    <source>
        <dbReference type="ARBA" id="ARBA00004218"/>
    </source>
</evidence>
<dbReference type="GO" id="GO:0001669">
    <property type="term" value="C:acrosomal vesicle"/>
    <property type="evidence" value="ECO:0007669"/>
    <property type="project" value="UniProtKB-SubCell"/>
</dbReference>
<feature type="region of interest" description="Disordered" evidence="9">
    <location>
        <begin position="166"/>
        <end position="197"/>
    </location>
</feature>